<dbReference type="Pfam" id="PF13487">
    <property type="entry name" value="HD_5"/>
    <property type="match status" value="1"/>
</dbReference>
<keyword evidence="5" id="KW-1185">Reference proteome</keyword>
<proteinExistence type="predicted"/>
<dbReference type="InterPro" id="IPR003607">
    <property type="entry name" value="HD/PDEase_dom"/>
</dbReference>
<dbReference type="SMART" id="SM00448">
    <property type="entry name" value="REC"/>
    <property type="match status" value="1"/>
</dbReference>
<feature type="domain" description="HD-GYP" evidence="3">
    <location>
        <begin position="155"/>
        <end position="352"/>
    </location>
</feature>
<dbReference type="PANTHER" id="PTHR45228:SF1">
    <property type="entry name" value="CYCLIC DI-GMP PHOSPHODIESTERASE TM_0186"/>
    <property type="match status" value="1"/>
</dbReference>
<dbReference type="PANTHER" id="PTHR45228">
    <property type="entry name" value="CYCLIC DI-GMP PHOSPHODIESTERASE TM_0186-RELATED"/>
    <property type="match status" value="1"/>
</dbReference>
<dbReference type="InterPro" id="IPR001789">
    <property type="entry name" value="Sig_transdc_resp-reg_receiver"/>
</dbReference>
<evidence type="ECO:0000313" key="4">
    <source>
        <dbReference type="EMBL" id="MBD9358347.1"/>
    </source>
</evidence>
<evidence type="ECO:0000259" key="3">
    <source>
        <dbReference type="PROSITE" id="PS51832"/>
    </source>
</evidence>
<dbReference type="SUPFAM" id="SSF109604">
    <property type="entry name" value="HD-domain/PDEase-like"/>
    <property type="match status" value="1"/>
</dbReference>
<dbReference type="Proteomes" id="UP000652176">
    <property type="component" value="Unassembled WGS sequence"/>
</dbReference>
<dbReference type="EMBL" id="JACXSS010000001">
    <property type="protein sequence ID" value="MBD9358347.1"/>
    <property type="molecule type" value="Genomic_DNA"/>
</dbReference>
<dbReference type="InterPro" id="IPR037522">
    <property type="entry name" value="HD_GYP_dom"/>
</dbReference>
<dbReference type="SMART" id="SM00471">
    <property type="entry name" value="HDc"/>
    <property type="match status" value="1"/>
</dbReference>
<organism evidence="4 5">
    <name type="scientific">Methylomonas albis</name>
    <dbReference type="NCBI Taxonomy" id="1854563"/>
    <lineage>
        <taxon>Bacteria</taxon>
        <taxon>Pseudomonadati</taxon>
        <taxon>Pseudomonadota</taxon>
        <taxon>Gammaproteobacteria</taxon>
        <taxon>Methylococcales</taxon>
        <taxon>Methylococcaceae</taxon>
        <taxon>Methylomonas</taxon>
    </lineage>
</organism>
<dbReference type="CDD" id="cd00077">
    <property type="entry name" value="HDc"/>
    <property type="match status" value="1"/>
</dbReference>
<name>A0ABR9D5E5_9GAMM</name>
<feature type="modified residue" description="4-aspartylphosphate" evidence="1">
    <location>
        <position position="61"/>
    </location>
</feature>
<dbReference type="RefSeq" id="WP_192376566.1">
    <property type="nucleotide sequence ID" value="NZ_CAJHIV010000001.1"/>
</dbReference>
<evidence type="ECO:0000313" key="5">
    <source>
        <dbReference type="Proteomes" id="UP000652176"/>
    </source>
</evidence>
<keyword evidence="1" id="KW-0597">Phosphoprotein</keyword>
<comment type="caution">
    <text evidence="4">The sequence shown here is derived from an EMBL/GenBank/DDBJ whole genome shotgun (WGS) entry which is preliminary data.</text>
</comment>
<reference evidence="4 5" key="1">
    <citation type="submission" date="2020-09" db="EMBL/GenBank/DDBJ databases">
        <title>Methylomonas albis sp. nov. and Methylomonas fluvii sp. nov.: Two cold-adapted methanotrophs from the River Elbe and an amended description of Methylovulum psychrotolerans strain Eb1.</title>
        <authorList>
            <person name="Bussmann I.K."/>
            <person name="Klings K.-W."/>
            <person name="Warnstedt J."/>
            <person name="Hoppert M."/>
            <person name="Saborowski A."/>
            <person name="Horn F."/>
            <person name="Liebner S."/>
        </authorList>
    </citation>
    <scope>NUCLEOTIDE SEQUENCE [LARGE SCALE GENOMIC DNA]</scope>
    <source>
        <strain evidence="4 5">EbA</strain>
    </source>
</reference>
<feature type="domain" description="Response regulatory" evidence="2">
    <location>
        <begin position="11"/>
        <end position="128"/>
    </location>
</feature>
<dbReference type="InterPro" id="IPR052020">
    <property type="entry name" value="Cyclic_di-GMP/3'3'-cGAMP_PDE"/>
</dbReference>
<dbReference type="SUPFAM" id="SSF52172">
    <property type="entry name" value="CheY-like"/>
    <property type="match status" value="1"/>
</dbReference>
<evidence type="ECO:0000256" key="1">
    <source>
        <dbReference type="PROSITE-ProRule" id="PRU00169"/>
    </source>
</evidence>
<dbReference type="InterPro" id="IPR011006">
    <property type="entry name" value="CheY-like_superfamily"/>
</dbReference>
<sequence length="361" mass="41153">MDLKQHILQAAILIVDDEPANVKLLEKILQRQGYRNIQSTCDSREVTALCDTTRFDAFLLDIRMPHLSGFDVMEQLQQRFKDDYLPVLVLSAQPDMETRLKALSLGAKDFLTKPFDQLEAVTRIHNLLEVRLMHNRVRDQNRLLEQQVKTRTDELYRTRQEVIRRLGLAAEYRDNETGNHIIRMSKYAHLLALAYGLNEEDAEIILNAAPMHDIGKIGIPDRILLKTGKLDPEEWRIMQTHVQMGASILSGSPTELMRTARTIAQHHHEKWDGTGYPNGLREEGISIAGRICALADVFDALTSQRPYKPAWTVEDTLAYIAAESGKHFDPKLAPLMKKNLPEILVIKSEYADAEVVQDLKS</sequence>
<accession>A0ABR9D5E5</accession>
<protein>
    <submittedName>
        <fullName evidence="4">Response regulator</fullName>
    </submittedName>
</protein>
<evidence type="ECO:0000259" key="2">
    <source>
        <dbReference type="PROSITE" id="PS50110"/>
    </source>
</evidence>
<dbReference type="Gene3D" id="3.40.50.2300">
    <property type="match status" value="1"/>
</dbReference>
<dbReference type="PROSITE" id="PS50110">
    <property type="entry name" value="RESPONSE_REGULATORY"/>
    <property type="match status" value="1"/>
</dbReference>
<dbReference type="CDD" id="cd17551">
    <property type="entry name" value="REC_RpfG-like"/>
    <property type="match status" value="1"/>
</dbReference>
<dbReference type="Pfam" id="PF00072">
    <property type="entry name" value="Response_reg"/>
    <property type="match status" value="1"/>
</dbReference>
<dbReference type="PROSITE" id="PS51832">
    <property type="entry name" value="HD_GYP"/>
    <property type="match status" value="1"/>
</dbReference>
<dbReference type="Gene3D" id="1.10.3210.10">
    <property type="entry name" value="Hypothetical protein af1432"/>
    <property type="match status" value="1"/>
</dbReference>
<gene>
    <name evidence="4" type="ORF">IE877_21130</name>
</gene>